<accession>A0A6S7GW08</accession>
<comment type="caution">
    <text evidence="1">The sequence shown here is derived from an EMBL/GenBank/DDBJ whole genome shotgun (WGS) entry which is preliminary data.</text>
</comment>
<reference evidence="1" key="1">
    <citation type="submission" date="2020-04" db="EMBL/GenBank/DDBJ databases">
        <authorList>
            <person name="Alioto T."/>
            <person name="Alioto T."/>
            <person name="Gomez Garrido J."/>
        </authorList>
    </citation>
    <scope>NUCLEOTIDE SEQUENCE</scope>
    <source>
        <strain evidence="1">A484AB</strain>
    </source>
</reference>
<dbReference type="Gene3D" id="1.10.720.30">
    <property type="entry name" value="SAP domain"/>
    <property type="match status" value="1"/>
</dbReference>
<protein>
    <submittedName>
        <fullName evidence="1">Uncharacterized protein</fullName>
    </submittedName>
</protein>
<dbReference type="OrthoDB" id="5988820at2759"/>
<dbReference type="InterPro" id="IPR003034">
    <property type="entry name" value="SAP_dom"/>
</dbReference>
<dbReference type="InterPro" id="IPR036361">
    <property type="entry name" value="SAP_dom_sf"/>
</dbReference>
<dbReference type="EMBL" id="CACRXK020001580">
    <property type="protein sequence ID" value="CAB3989987.1"/>
    <property type="molecule type" value="Genomic_DNA"/>
</dbReference>
<dbReference type="Pfam" id="PF02037">
    <property type="entry name" value="SAP"/>
    <property type="match status" value="1"/>
</dbReference>
<organism evidence="1 2">
    <name type="scientific">Paramuricea clavata</name>
    <name type="common">Red gorgonian</name>
    <name type="synonym">Violescent sea-whip</name>
    <dbReference type="NCBI Taxonomy" id="317549"/>
    <lineage>
        <taxon>Eukaryota</taxon>
        <taxon>Metazoa</taxon>
        <taxon>Cnidaria</taxon>
        <taxon>Anthozoa</taxon>
        <taxon>Octocorallia</taxon>
        <taxon>Malacalcyonacea</taxon>
        <taxon>Plexauridae</taxon>
        <taxon>Paramuricea</taxon>
    </lineage>
</organism>
<name>A0A6S7GW08_PARCT</name>
<dbReference type="SUPFAM" id="SSF68906">
    <property type="entry name" value="SAP domain"/>
    <property type="match status" value="1"/>
</dbReference>
<dbReference type="PROSITE" id="PS50800">
    <property type="entry name" value="SAP"/>
    <property type="match status" value="1"/>
</dbReference>
<dbReference type="AlphaFoldDB" id="A0A6S7GW08"/>
<dbReference type="Proteomes" id="UP001152795">
    <property type="component" value="Unassembled WGS sequence"/>
</dbReference>
<proteinExistence type="predicted"/>
<sequence>MLLFGQWVLSLQAKESKHAGLKGELSMTNRSRASDHTSKWWQLMRSNYIRTFYLPEHQPSPPCYSSHFKSRKPPHCDSAMYCDCGREKVDIEHTQCKVCCEAILVSRCAQEQQLSTDIVALLKPCVSDVFNRRFADKLGLKGHHDSVHKRQSITANSLSSLKSLSVDELKKCLRERGLSTSGKKDILLVHLEGVMAGEL</sequence>
<gene>
    <name evidence="1" type="ORF">PACLA_8A024899</name>
</gene>
<evidence type="ECO:0000313" key="2">
    <source>
        <dbReference type="Proteomes" id="UP001152795"/>
    </source>
</evidence>
<evidence type="ECO:0000313" key="1">
    <source>
        <dbReference type="EMBL" id="CAB3989987.1"/>
    </source>
</evidence>
<keyword evidence="2" id="KW-1185">Reference proteome</keyword>